<feature type="transmembrane region" description="Helical" evidence="5">
    <location>
        <begin position="293"/>
        <end position="313"/>
    </location>
</feature>
<dbReference type="Gene3D" id="2.60.40.2380">
    <property type="match status" value="1"/>
</dbReference>
<feature type="transmembrane region" description="Helical" evidence="5">
    <location>
        <begin position="194"/>
        <end position="219"/>
    </location>
</feature>
<feature type="signal peptide" evidence="6">
    <location>
        <begin position="1"/>
        <end position="23"/>
    </location>
</feature>
<dbReference type="PROSITE" id="PS00041">
    <property type="entry name" value="HTH_ARAC_FAMILY_1"/>
    <property type="match status" value="1"/>
</dbReference>
<keyword evidence="9" id="KW-1185">Reference proteome</keyword>
<evidence type="ECO:0000259" key="7">
    <source>
        <dbReference type="PROSITE" id="PS01124"/>
    </source>
</evidence>
<dbReference type="InterPro" id="IPR011623">
    <property type="entry name" value="7TMR_DISM_rcpt_extracell_dom1"/>
</dbReference>
<protein>
    <recommendedName>
        <fullName evidence="7">HTH araC/xylS-type domain-containing protein</fullName>
    </recommendedName>
</protein>
<dbReference type="InterPro" id="IPR011622">
    <property type="entry name" value="7TMR_DISM_rcpt_extracell_dom2"/>
</dbReference>
<proteinExistence type="predicted"/>
<dbReference type="GO" id="GO:0003700">
    <property type="term" value="F:DNA-binding transcription factor activity"/>
    <property type="evidence" value="ECO:0007669"/>
    <property type="project" value="InterPro"/>
</dbReference>
<feature type="domain" description="HTH araC/xylS-type" evidence="7">
    <location>
        <begin position="478"/>
        <end position="578"/>
    </location>
</feature>
<keyword evidence="5" id="KW-0812">Transmembrane</keyword>
<evidence type="ECO:0000256" key="3">
    <source>
        <dbReference type="ARBA" id="ARBA00023163"/>
    </source>
</evidence>
<evidence type="ECO:0000256" key="1">
    <source>
        <dbReference type="ARBA" id="ARBA00023015"/>
    </source>
</evidence>
<dbReference type="InterPro" id="IPR009057">
    <property type="entry name" value="Homeodomain-like_sf"/>
</dbReference>
<gene>
    <name evidence="8" type="ORF">So717_25900</name>
</gene>
<dbReference type="GO" id="GO:0043565">
    <property type="term" value="F:sequence-specific DNA binding"/>
    <property type="evidence" value="ECO:0007669"/>
    <property type="project" value="InterPro"/>
</dbReference>
<feature type="coiled-coil region" evidence="4">
    <location>
        <begin position="414"/>
        <end position="448"/>
    </location>
</feature>
<sequence length="583" mass="65346">MIRYYAMACALFLLSCSTAAVWAAGPADQACQHPQQIAAVANTLSDVSIGQLRALQAEYYLDHAGDMGPDRIGTATFAPANCAGIFHAPLPGQSVWLRFALRNSFPEQQRWVVTFIEANFDEVVLFEDQSGSLTERARTGQTVPFEVRDNAEFNTGFPIVLEPGEELLLYLRIAGTFEPTITAVLMSDELFFDWSTLIMTIRALFLCYVGLFAVISLIIFRQIHVRYYQYYTLYMLCQFAFSFIFNGWLNKYFGVTLPVTTLMPISEFFAGLSVFVNIQYCRILLNAGADTRAWRWFFVTLSGIALGATALAVLDPWRLSTPLHLLYFVCPLALLVFAIRKIREGLPQAWPIAGSLLSLSLGLAIAVFAFMVPINITEANFAYELVLMRPLIWGYYLAILGETLFMMVAISTMVRALQKERLSAVDELASMERQLEDIRHEQRAAEKATTARLEALENVLRGDPETRHHLSAKRQFLDRITECVLDSVADQSLGVEKLASMLAISQKTLGRRLKEANGQSPASFIRSVRLNFARNLILLDKYNTVAEIAHASGFSSVSNFAKLYREEFGEAPSKSISLLRKIQ</sequence>
<dbReference type="Pfam" id="PF12833">
    <property type="entry name" value="HTH_18"/>
    <property type="match status" value="1"/>
</dbReference>
<feature type="transmembrane region" description="Helical" evidence="5">
    <location>
        <begin position="350"/>
        <end position="372"/>
    </location>
</feature>
<keyword evidence="5" id="KW-0472">Membrane</keyword>
<dbReference type="Proteomes" id="UP000436522">
    <property type="component" value="Unassembled WGS sequence"/>
</dbReference>
<evidence type="ECO:0000256" key="6">
    <source>
        <dbReference type="SAM" id="SignalP"/>
    </source>
</evidence>
<name>A0A640VSQ5_9RHOB</name>
<feature type="transmembrane region" description="Helical" evidence="5">
    <location>
        <begin position="261"/>
        <end position="281"/>
    </location>
</feature>
<keyword evidence="1" id="KW-0805">Transcription regulation</keyword>
<organism evidence="8 9">
    <name type="scientific">Roseobacter cerasinus</name>
    <dbReference type="NCBI Taxonomy" id="2602289"/>
    <lineage>
        <taxon>Bacteria</taxon>
        <taxon>Pseudomonadati</taxon>
        <taxon>Pseudomonadota</taxon>
        <taxon>Alphaproteobacteria</taxon>
        <taxon>Rhodobacterales</taxon>
        <taxon>Roseobacteraceae</taxon>
        <taxon>Roseobacter</taxon>
    </lineage>
</organism>
<keyword evidence="6" id="KW-0732">Signal</keyword>
<keyword evidence="5" id="KW-1133">Transmembrane helix</keyword>
<accession>A0A640VSQ5</accession>
<dbReference type="PROSITE" id="PS51257">
    <property type="entry name" value="PROKAR_LIPOPROTEIN"/>
    <property type="match status" value="1"/>
</dbReference>
<dbReference type="Pfam" id="PF07696">
    <property type="entry name" value="7TMR-DISMED2"/>
    <property type="match status" value="1"/>
</dbReference>
<dbReference type="Pfam" id="PF07695">
    <property type="entry name" value="7TMR-DISM_7TM"/>
    <property type="match status" value="1"/>
</dbReference>
<keyword evidence="3" id="KW-0804">Transcription</keyword>
<comment type="caution">
    <text evidence="8">The sequence shown here is derived from an EMBL/GenBank/DDBJ whole genome shotgun (WGS) entry which is preliminary data.</text>
</comment>
<feature type="transmembrane region" description="Helical" evidence="5">
    <location>
        <begin position="392"/>
        <end position="414"/>
    </location>
</feature>
<dbReference type="EMBL" id="BLIV01000005">
    <property type="protein sequence ID" value="GFE50837.1"/>
    <property type="molecule type" value="Genomic_DNA"/>
</dbReference>
<evidence type="ECO:0000313" key="9">
    <source>
        <dbReference type="Proteomes" id="UP000436522"/>
    </source>
</evidence>
<evidence type="ECO:0000256" key="5">
    <source>
        <dbReference type="SAM" id="Phobius"/>
    </source>
</evidence>
<dbReference type="AlphaFoldDB" id="A0A640VSQ5"/>
<dbReference type="SUPFAM" id="SSF46689">
    <property type="entry name" value="Homeodomain-like"/>
    <property type="match status" value="1"/>
</dbReference>
<dbReference type="PROSITE" id="PS01124">
    <property type="entry name" value="HTH_ARAC_FAMILY_2"/>
    <property type="match status" value="1"/>
</dbReference>
<evidence type="ECO:0000256" key="2">
    <source>
        <dbReference type="ARBA" id="ARBA00023125"/>
    </source>
</evidence>
<keyword evidence="4" id="KW-0175">Coiled coil</keyword>
<dbReference type="InterPro" id="IPR018062">
    <property type="entry name" value="HTH_AraC-typ_CS"/>
</dbReference>
<dbReference type="SMART" id="SM00342">
    <property type="entry name" value="HTH_ARAC"/>
    <property type="match status" value="1"/>
</dbReference>
<feature type="chain" id="PRO_5025035182" description="HTH araC/xylS-type domain-containing protein" evidence="6">
    <location>
        <begin position="24"/>
        <end position="583"/>
    </location>
</feature>
<dbReference type="PANTHER" id="PTHR43280:SF2">
    <property type="entry name" value="HTH-TYPE TRANSCRIPTIONAL REGULATOR EXSA"/>
    <property type="match status" value="1"/>
</dbReference>
<evidence type="ECO:0000313" key="8">
    <source>
        <dbReference type="EMBL" id="GFE50837.1"/>
    </source>
</evidence>
<keyword evidence="2" id="KW-0238">DNA-binding</keyword>
<feature type="transmembrane region" description="Helical" evidence="5">
    <location>
        <begin position="319"/>
        <end position="338"/>
    </location>
</feature>
<dbReference type="InterPro" id="IPR018060">
    <property type="entry name" value="HTH_AraC"/>
</dbReference>
<dbReference type="Gene3D" id="1.10.10.60">
    <property type="entry name" value="Homeodomain-like"/>
    <property type="match status" value="1"/>
</dbReference>
<reference evidence="8 9" key="1">
    <citation type="submission" date="2019-12" db="EMBL/GenBank/DDBJ databases">
        <title>Roseobacter cerasinus sp. nov., isolated from seawater around aquaculture.</title>
        <authorList>
            <person name="Muramatsu S."/>
            <person name="Takabe Y."/>
            <person name="Mori K."/>
            <person name="Takaichi S."/>
            <person name="Hanada S."/>
        </authorList>
    </citation>
    <scope>NUCLEOTIDE SEQUENCE [LARGE SCALE GENOMIC DNA]</scope>
    <source>
        <strain evidence="8 9">AI77</strain>
    </source>
</reference>
<evidence type="ECO:0000256" key="4">
    <source>
        <dbReference type="SAM" id="Coils"/>
    </source>
</evidence>
<dbReference type="PANTHER" id="PTHR43280">
    <property type="entry name" value="ARAC-FAMILY TRANSCRIPTIONAL REGULATOR"/>
    <property type="match status" value="1"/>
</dbReference>
<feature type="transmembrane region" description="Helical" evidence="5">
    <location>
        <begin position="231"/>
        <end position="249"/>
    </location>
</feature>